<proteinExistence type="predicted"/>
<sequence>MIKLNSGGKLPDKFRIANQEITVVMEDSIPNNNYGYFCDATNTIKLARTLQSTHDGTVSLSDEQIRNTFYHELFHVFQFYFSNEFNESQAQVYANFMCEFIETTEEPF</sequence>
<accession>A0A8S5S041</accession>
<reference evidence="1" key="1">
    <citation type="journal article" date="2021" name="Proc. Natl. Acad. Sci. U.S.A.">
        <title>A Catalog of Tens of Thousands of Viruses from Human Metagenomes Reveals Hidden Associations with Chronic Diseases.</title>
        <authorList>
            <person name="Tisza M.J."/>
            <person name="Buck C.B."/>
        </authorList>
    </citation>
    <scope>NUCLEOTIDE SEQUENCE</scope>
    <source>
        <strain evidence="1">Ct8Lf7</strain>
    </source>
</reference>
<organism evidence="1">
    <name type="scientific">Podoviridae sp. ct8Lf7</name>
    <dbReference type="NCBI Taxonomy" id="2827723"/>
    <lineage>
        <taxon>Viruses</taxon>
        <taxon>Duplodnaviria</taxon>
        <taxon>Heunggongvirae</taxon>
        <taxon>Uroviricota</taxon>
        <taxon>Caudoviricetes</taxon>
    </lineage>
</organism>
<protein>
    <submittedName>
        <fullName evidence="1">SprT-like family protein</fullName>
    </submittedName>
</protein>
<dbReference type="EMBL" id="BK032511">
    <property type="protein sequence ID" value="DAF44288.1"/>
    <property type="molecule type" value="Genomic_DNA"/>
</dbReference>
<name>A0A8S5S041_9CAUD</name>
<evidence type="ECO:0000313" key="1">
    <source>
        <dbReference type="EMBL" id="DAF44288.1"/>
    </source>
</evidence>